<dbReference type="PANTHER" id="PTHR48107:SF7">
    <property type="entry name" value="RE15974P"/>
    <property type="match status" value="1"/>
</dbReference>
<dbReference type="EMBL" id="CP051627">
    <property type="protein sequence ID" value="UPT23548.1"/>
    <property type="molecule type" value="Genomic_DNA"/>
</dbReference>
<dbReference type="RefSeq" id="WP_282574073.1">
    <property type="nucleotide sequence ID" value="NZ_BAABEB010000005.1"/>
</dbReference>
<sequence>MGRAIAIRLAEEGADVVVNWHRDAEAAAETVRRITDRGGNAVAVRADVAVREDVARLFAAAREAFGGVDVVVGNAGHNIVGATADLDEAEFDRVIAVNVKGMFLVLRQAAATVRDGGRIIIVSSGNTRATLPATGVYAGTKAFAEQMGLALAKELGPRQITVNSVLPGLTDTEGVRPDIRANAEEVIAMTPLGRMGRPEDIADVVAFLAGDDARWVTGQRIGVSGGLA</sequence>
<keyword evidence="4" id="KW-1185">Reference proteome</keyword>
<evidence type="ECO:0000313" key="4">
    <source>
        <dbReference type="Proteomes" id="UP000832041"/>
    </source>
</evidence>
<proteinExistence type="inferred from homology"/>
<evidence type="ECO:0000256" key="2">
    <source>
        <dbReference type="ARBA" id="ARBA00023002"/>
    </source>
</evidence>
<dbReference type="InterPro" id="IPR002347">
    <property type="entry name" value="SDR_fam"/>
</dbReference>
<dbReference type="InterPro" id="IPR036291">
    <property type="entry name" value="NAD(P)-bd_dom_sf"/>
</dbReference>
<dbReference type="Pfam" id="PF13561">
    <property type="entry name" value="adh_short_C2"/>
    <property type="match status" value="1"/>
</dbReference>
<name>A0ABY4L794_THEAE</name>
<dbReference type="SUPFAM" id="SSF51735">
    <property type="entry name" value="NAD(P)-binding Rossmann-fold domains"/>
    <property type="match status" value="1"/>
</dbReference>
<organism evidence="3 4">
    <name type="scientific">Thermobifida alba</name>
    <name type="common">Thermomonospora alba</name>
    <dbReference type="NCBI Taxonomy" id="53522"/>
    <lineage>
        <taxon>Bacteria</taxon>
        <taxon>Bacillati</taxon>
        <taxon>Actinomycetota</taxon>
        <taxon>Actinomycetes</taxon>
        <taxon>Streptosporangiales</taxon>
        <taxon>Nocardiopsidaceae</taxon>
        <taxon>Thermobifida</taxon>
    </lineage>
</organism>
<gene>
    <name evidence="3" type="ORF">FOF52_15335</name>
</gene>
<reference evidence="3 4" key="1">
    <citation type="submission" date="2020-04" db="EMBL/GenBank/DDBJ databases">
        <title>Thermobifida alba genome sequencing and assembly.</title>
        <authorList>
            <person name="Luzics S."/>
            <person name="Horvath B."/>
            <person name="Nagy I."/>
            <person name="Toth A."/>
            <person name="Nagy I."/>
            <person name="Kukolya J."/>
        </authorList>
    </citation>
    <scope>NUCLEOTIDE SEQUENCE [LARGE SCALE GENOMIC DNA]</scope>
    <source>
        <strain evidence="3 4">DSM 43795</strain>
    </source>
</reference>
<keyword evidence="2" id="KW-0560">Oxidoreductase</keyword>
<dbReference type="Gene3D" id="3.40.50.720">
    <property type="entry name" value="NAD(P)-binding Rossmann-like Domain"/>
    <property type="match status" value="1"/>
</dbReference>
<comment type="similarity">
    <text evidence="1">Belongs to the short-chain dehydrogenases/reductases (SDR) family.</text>
</comment>
<dbReference type="Proteomes" id="UP000832041">
    <property type="component" value="Chromosome"/>
</dbReference>
<evidence type="ECO:0000313" key="3">
    <source>
        <dbReference type="EMBL" id="UPT23548.1"/>
    </source>
</evidence>
<accession>A0ABY4L794</accession>
<evidence type="ECO:0000256" key="1">
    <source>
        <dbReference type="ARBA" id="ARBA00006484"/>
    </source>
</evidence>
<dbReference type="InterPro" id="IPR020904">
    <property type="entry name" value="Sc_DH/Rdtase_CS"/>
</dbReference>
<dbReference type="PANTHER" id="PTHR48107">
    <property type="entry name" value="NADPH-DEPENDENT ALDEHYDE REDUCTASE-LIKE PROTEIN, CHLOROPLASTIC-RELATED"/>
    <property type="match status" value="1"/>
</dbReference>
<dbReference type="PROSITE" id="PS00061">
    <property type="entry name" value="ADH_SHORT"/>
    <property type="match status" value="1"/>
</dbReference>
<protein>
    <submittedName>
        <fullName evidence="3">SDR family oxidoreductase</fullName>
    </submittedName>
</protein>
<dbReference type="PRINTS" id="PR00081">
    <property type="entry name" value="GDHRDH"/>
</dbReference>